<dbReference type="Pfam" id="PF02630">
    <property type="entry name" value="SCO1-SenC"/>
    <property type="match status" value="1"/>
</dbReference>
<evidence type="ECO:0000313" key="7">
    <source>
        <dbReference type="EMBL" id="RYC67776.1"/>
    </source>
</evidence>
<dbReference type="Proteomes" id="UP000290407">
    <property type="component" value="Unassembled WGS sequence"/>
</dbReference>
<evidence type="ECO:0000256" key="3">
    <source>
        <dbReference type="PIRSR" id="PIRSR603782-1"/>
    </source>
</evidence>
<dbReference type="PANTHER" id="PTHR12151:SF25">
    <property type="entry name" value="LINALOOL DEHYDRATASE_ISOMERASE DOMAIN-CONTAINING PROTEIN"/>
    <property type="match status" value="1"/>
</dbReference>
<dbReference type="Gene3D" id="3.40.30.10">
    <property type="entry name" value="Glutaredoxin"/>
    <property type="match status" value="1"/>
</dbReference>
<keyword evidence="5" id="KW-0812">Transmembrane</keyword>
<feature type="domain" description="Thioredoxin" evidence="6">
    <location>
        <begin position="63"/>
        <end position="231"/>
    </location>
</feature>
<dbReference type="SUPFAM" id="SSF52833">
    <property type="entry name" value="Thioredoxin-like"/>
    <property type="match status" value="1"/>
</dbReference>
<dbReference type="InterPro" id="IPR013766">
    <property type="entry name" value="Thioredoxin_domain"/>
</dbReference>
<feature type="binding site" evidence="3">
    <location>
        <position position="194"/>
    </location>
    <ligand>
        <name>Cu cation</name>
        <dbReference type="ChEBI" id="CHEBI:23378"/>
    </ligand>
</feature>
<dbReference type="AlphaFoldDB" id="A0A4Q2UFL3"/>
<feature type="binding site" evidence="3">
    <location>
        <position position="105"/>
    </location>
    <ligand>
        <name>Cu cation</name>
        <dbReference type="ChEBI" id="CHEBI:23378"/>
    </ligand>
</feature>
<accession>A0A4Q2UFL3</accession>
<gene>
    <name evidence="7" type="ORF">EQG79_24050</name>
</gene>
<keyword evidence="5" id="KW-0472">Membrane</keyword>
<comment type="similarity">
    <text evidence="1">Belongs to the SCO1/2 family.</text>
</comment>
<feature type="binding site" evidence="3">
    <location>
        <position position="101"/>
    </location>
    <ligand>
        <name>Cu cation</name>
        <dbReference type="ChEBI" id="CHEBI:23378"/>
    </ligand>
</feature>
<dbReference type="InterPro" id="IPR036249">
    <property type="entry name" value="Thioredoxin-like_sf"/>
</dbReference>
<evidence type="ECO:0000259" key="6">
    <source>
        <dbReference type="PROSITE" id="PS51352"/>
    </source>
</evidence>
<feature type="transmembrane region" description="Helical" evidence="5">
    <location>
        <begin position="7"/>
        <end position="24"/>
    </location>
</feature>
<protein>
    <submittedName>
        <fullName evidence="7">SCO family protein</fullName>
    </submittedName>
</protein>
<evidence type="ECO:0000256" key="5">
    <source>
        <dbReference type="SAM" id="Phobius"/>
    </source>
</evidence>
<reference evidence="7 8" key="1">
    <citation type="submission" date="2019-01" db="EMBL/GenBank/DDBJ databases">
        <title>Spirosoma flava sp. nov., a propanil-degrading bacterium isolated from herbicide-contaminated soil.</title>
        <authorList>
            <person name="Zhang L."/>
            <person name="Jiang J.-D."/>
        </authorList>
    </citation>
    <scope>NUCLEOTIDE SEQUENCE [LARGE SCALE GENOMIC DNA]</scope>
    <source>
        <strain evidence="7 8">TY50</strain>
    </source>
</reference>
<keyword evidence="3" id="KW-0479">Metal-binding</keyword>
<evidence type="ECO:0000313" key="8">
    <source>
        <dbReference type="Proteomes" id="UP000290407"/>
    </source>
</evidence>
<feature type="disulfide bond" description="Redox-active" evidence="4">
    <location>
        <begin position="101"/>
        <end position="105"/>
    </location>
</feature>
<keyword evidence="2 3" id="KW-0186">Copper</keyword>
<evidence type="ECO:0000256" key="4">
    <source>
        <dbReference type="PIRSR" id="PIRSR603782-2"/>
    </source>
</evidence>
<dbReference type="GO" id="GO:0046872">
    <property type="term" value="F:metal ion binding"/>
    <property type="evidence" value="ECO:0007669"/>
    <property type="project" value="UniProtKB-KW"/>
</dbReference>
<evidence type="ECO:0000256" key="2">
    <source>
        <dbReference type="ARBA" id="ARBA00023008"/>
    </source>
</evidence>
<dbReference type="EMBL" id="SBLB01000007">
    <property type="protein sequence ID" value="RYC67776.1"/>
    <property type="molecule type" value="Genomic_DNA"/>
</dbReference>
<dbReference type="CDD" id="cd02968">
    <property type="entry name" value="SCO"/>
    <property type="match status" value="1"/>
</dbReference>
<name>A0A4Q2UFL3_9BACT</name>
<dbReference type="InterPro" id="IPR003782">
    <property type="entry name" value="SCO1/SenC"/>
</dbReference>
<keyword evidence="8" id="KW-1185">Reference proteome</keyword>
<dbReference type="PANTHER" id="PTHR12151">
    <property type="entry name" value="ELECTRON TRANSPORT PROTIN SCO1/SENC FAMILY MEMBER"/>
    <property type="match status" value="1"/>
</dbReference>
<sequence>MTTTRKAGILLATLLVPALLYLFLRFRTQNHYVLPRYLPKIDSARGEPLIGKVTQADGSQITDTIYNHIPPFKLIDQNGKTIDQSVVKGKIYVASFFFTRCGTVCPKISSQLTRVQDIFVNRSDLVFLSHSVDPEHDRPAQLKAYAERYRAIPGKWYFLTGSKADIYDLALHGYYLPVVDAGVKEGKPDETFIHSEKLVLVDKEGIVRGFYDGTDKEDVDRLVLEIRVLLDIYSKDT</sequence>
<keyword evidence="5" id="KW-1133">Transmembrane helix</keyword>
<dbReference type="RefSeq" id="WP_129604883.1">
    <property type="nucleotide sequence ID" value="NZ_SBLB01000007.1"/>
</dbReference>
<keyword evidence="4" id="KW-1015">Disulfide bond</keyword>
<evidence type="ECO:0000256" key="1">
    <source>
        <dbReference type="ARBA" id="ARBA00010996"/>
    </source>
</evidence>
<dbReference type="PROSITE" id="PS51352">
    <property type="entry name" value="THIOREDOXIN_2"/>
    <property type="match status" value="1"/>
</dbReference>
<comment type="caution">
    <text evidence="7">The sequence shown here is derived from an EMBL/GenBank/DDBJ whole genome shotgun (WGS) entry which is preliminary data.</text>
</comment>
<proteinExistence type="inferred from homology"/>
<organism evidence="7 8">
    <name type="scientific">Spirosoma sordidisoli</name>
    <dbReference type="NCBI Taxonomy" id="2502893"/>
    <lineage>
        <taxon>Bacteria</taxon>
        <taxon>Pseudomonadati</taxon>
        <taxon>Bacteroidota</taxon>
        <taxon>Cytophagia</taxon>
        <taxon>Cytophagales</taxon>
        <taxon>Cytophagaceae</taxon>
        <taxon>Spirosoma</taxon>
    </lineage>
</organism>